<organism evidence="1">
    <name type="scientific">uncultured Caudovirales phage</name>
    <dbReference type="NCBI Taxonomy" id="2100421"/>
    <lineage>
        <taxon>Viruses</taxon>
        <taxon>Duplodnaviria</taxon>
        <taxon>Heunggongvirae</taxon>
        <taxon>Uroviricota</taxon>
        <taxon>Caudoviricetes</taxon>
        <taxon>Peduoviridae</taxon>
        <taxon>Maltschvirus</taxon>
        <taxon>Maltschvirus maltsch</taxon>
    </lineage>
</organism>
<reference evidence="1" key="1">
    <citation type="submission" date="2020-04" db="EMBL/GenBank/DDBJ databases">
        <authorList>
            <person name="Chiriac C."/>
            <person name="Salcher M."/>
            <person name="Ghai R."/>
            <person name="Kavagutti S V."/>
        </authorList>
    </citation>
    <scope>NUCLEOTIDE SEQUENCE</scope>
</reference>
<proteinExistence type="predicted"/>
<gene>
    <name evidence="1" type="ORF">UFOVP19_25</name>
</gene>
<name>A0A6J5KLC2_9CAUD</name>
<sequence>MKENVKIQLLIDVIKNQMERMTDQETISYITLKAVYDLAEGIKNENI</sequence>
<protein>
    <submittedName>
        <fullName evidence="1">Uncharacterized protein</fullName>
    </submittedName>
</protein>
<dbReference type="EMBL" id="LR796158">
    <property type="protein sequence ID" value="CAB4121922.1"/>
    <property type="molecule type" value="Genomic_DNA"/>
</dbReference>
<evidence type="ECO:0000313" key="1">
    <source>
        <dbReference type="EMBL" id="CAB4121922.1"/>
    </source>
</evidence>
<accession>A0A6J5KLC2</accession>